<feature type="transmembrane region" description="Helical" evidence="1">
    <location>
        <begin position="56"/>
        <end position="77"/>
    </location>
</feature>
<keyword evidence="1" id="KW-1133">Transmembrane helix</keyword>
<evidence type="ECO:0000313" key="3">
    <source>
        <dbReference type="Proteomes" id="UP000008366"/>
    </source>
</evidence>
<evidence type="ECO:0000313" key="2">
    <source>
        <dbReference type="EMBL" id="GAB98280.1"/>
    </source>
</evidence>
<reference evidence="2 3" key="1">
    <citation type="submission" date="2012-08" db="EMBL/GenBank/DDBJ databases">
        <title>Whole genome shotgun sequence of Kineosphaera limosa NBRC 100340.</title>
        <authorList>
            <person name="Yoshida I."/>
            <person name="Isaki S."/>
            <person name="Hosoyama A."/>
            <person name="Tsuchikane K."/>
            <person name="Katsumata H."/>
            <person name="Ando Y."/>
            <person name="Ohji S."/>
            <person name="Hamada M."/>
            <person name="Tamura T."/>
            <person name="Yamazoe A."/>
            <person name="Yamazaki S."/>
            <person name="Fujita N."/>
        </authorList>
    </citation>
    <scope>NUCLEOTIDE SEQUENCE [LARGE SCALE GENOMIC DNA]</scope>
    <source>
        <strain evidence="2 3">NBRC 100340</strain>
    </source>
</reference>
<protein>
    <recommendedName>
        <fullName evidence="4">Transporter suffix domain-containing protein</fullName>
    </recommendedName>
</protein>
<comment type="caution">
    <text evidence="2">The sequence shown here is derived from an EMBL/GenBank/DDBJ whole genome shotgun (WGS) entry which is preliminary data.</text>
</comment>
<dbReference type="OrthoDB" id="9997819at2"/>
<feature type="transmembrane region" description="Helical" evidence="1">
    <location>
        <begin position="26"/>
        <end position="44"/>
    </location>
</feature>
<proteinExistence type="predicted"/>
<evidence type="ECO:0000256" key="1">
    <source>
        <dbReference type="SAM" id="Phobius"/>
    </source>
</evidence>
<keyword evidence="3" id="KW-1185">Reference proteome</keyword>
<keyword evidence="1" id="KW-0812">Transmembrane</keyword>
<accession>K6WG80</accession>
<organism evidence="2 3">
    <name type="scientific">Kineosphaera limosa NBRC 100340</name>
    <dbReference type="NCBI Taxonomy" id="1184609"/>
    <lineage>
        <taxon>Bacteria</taxon>
        <taxon>Bacillati</taxon>
        <taxon>Actinomycetota</taxon>
        <taxon>Actinomycetes</taxon>
        <taxon>Micrococcales</taxon>
        <taxon>Dermatophilaceae</taxon>
        <taxon>Kineosphaera</taxon>
    </lineage>
</organism>
<evidence type="ECO:0008006" key="4">
    <source>
        <dbReference type="Google" id="ProtNLM"/>
    </source>
</evidence>
<keyword evidence="1" id="KW-0472">Membrane</keyword>
<dbReference type="NCBIfam" id="NF033684">
    <property type="entry name" value="suffix_2_RND"/>
    <property type="match status" value="1"/>
</dbReference>
<dbReference type="AlphaFoldDB" id="K6WG80"/>
<gene>
    <name evidence="2" type="ORF">KILIM_121_00070</name>
</gene>
<dbReference type="RefSeq" id="WP_006594812.1">
    <property type="nucleotide sequence ID" value="NZ_BAHD01000121.1"/>
</dbReference>
<dbReference type="Proteomes" id="UP000008366">
    <property type="component" value="Unassembled WGS sequence"/>
</dbReference>
<dbReference type="InterPro" id="IPR047961">
    <property type="entry name" value="Transp_suffix-like"/>
</dbReference>
<name>K6WG80_9MICO</name>
<sequence length="100" mass="10842">MATDVTTRSEGHATPNTTHKPLRFRVGMGLLIVYPFMFLVLPIAPFLPMDAAGKGILIGGAIGLAEVILLVAIACVGKETYQTFKARITARWPKRKTSTD</sequence>
<dbReference type="EMBL" id="BAHD01000121">
    <property type="protein sequence ID" value="GAB98280.1"/>
    <property type="molecule type" value="Genomic_DNA"/>
</dbReference>